<dbReference type="AlphaFoldDB" id="U1QMI6"/>
<evidence type="ECO:0000313" key="2">
    <source>
        <dbReference type="Proteomes" id="UP000016536"/>
    </source>
</evidence>
<dbReference type="Proteomes" id="UP000016536">
    <property type="component" value="Unassembled WGS sequence"/>
</dbReference>
<comment type="caution">
    <text evidence="1">The sequence shown here is derived from an EMBL/GenBank/DDBJ whole genome shotgun (WGS) entry which is preliminary data.</text>
</comment>
<dbReference type="HOGENOM" id="CLU_929490_0_0_11"/>
<sequence length="343" mass="36705">MKLPSIPSRDGLTAQARNLAGQAASGAAKAADTVSRAAVDTGRAAARTAAQTSQRLGVDQLPGLSTLSQLAQDDGASADADADAGPRITGTPFARTLATAFAAQPHTRSATTIFFGSDILRTGPQVITTYRTRKQLKNNGFAPEALNANGLPELDVTELIHVHGRRIPGIKRSLSLPFIKHDVRRTFDTALAVGSLHWITVSEQEQARGAMGWTRLCVDTDQSQQVSAGGHHLDVVIASVSQDPSEYASDMASLLPQGIPAEAWQALTADPARQAVRLHLLEQDRVAVDTGANTYTLFHGVPHPMLGSLLLMGNRVRRAELWLTDRHNTTIMSFIEEIADFNA</sequence>
<protein>
    <submittedName>
        <fullName evidence="1">Uncharacterized protein</fullName>
    </submittedName>
</protein>
<organism evidence="1 2">
    <name type="scientific">Actinomyces johnsonii F0542</name>
    <dbReference type="NCBI Taxonomy" id="1321818"/>
    <lineage>
        <taxon>Bacteria</taxon>
        <taxon>Bacillati</taxon>
        <taxon>Actinomycetota</taxon>
        <taxon>Actinomycetes</taxon>
        <taxon>Actinomycetales</taxon>
        <taxon>Actinomycetaceae</taxon>
        <taxon>Actinomyces</taxon>
    </lineage>
</organism>
<accession>U1QMI6</accession>
<keyword evidence="2" id="KW-1185">Reference proteome</keyword>
<dbReference type="EMBL" id="AWSE01000116">
    <property type="protein sequence ID" value="ERH22954.1"/>
    <property type="molecule type" value="Genomic_DNA"/>
</dbReference>
<name>U1QMI6_9ACTO</name>
<proteinExistence type="predicted"/>
<dbReference type="RefSeq" id="WP_021608629.1">
    <property type="nucleotide sequence ID" value="NZ_KE951897.1"/>
</dbReference>
<dbReference type="PATRIC" id="fig|1321818.3.peg.1709"/>
<evidence type="ECO:0000313" key="1">
    <source>
        <dbReference type="EMBL" id="ERH22954.1"/>
    </source>
</evidence>
<reference evidence="1 2" key="1">
    <citation type="submission" date="2013-08" db="EMBL/GenBank/DDBJ databases">
        <authorList>
            <person name="Weinstock G."/>
            <person name="Sodergren E."/>
            <person name="Wylie T."/>
            <person name="Fulton L."/>
            <person name="Fulton R."/>
            <person name="Fronick C."/>
            <person name="O'Laughlin M."/>
            <person name="Godfrey J."/>
            <person name="Miner T."/>
            <person name="Herter B."/>
            <person name="Appelbaum E."/>
            <person name="Cordes M."/>
            <person name="Lek S."/>
            <person name="Wollam A."/>
            <person name="Pepin K.H."/>
            <person name="Palsikar V.B."/>
            <person name="Mitreva M."/>
            <person name="Wilson R.K."/>
        </authorList>
    </citation>
    <scope>NUCLEOTIDE SEQUENCE [LARGE SCALE GENOMIC DNA]</scope>
    <source>
        <strain evidence="1 2">F0542</strain>
    </source>
</reference>
<gene>
    <name evidence="1" type="ORF">HMPREF1979_02033</name>
</gene>